<sequence>MSTGIMSLSYPRNNFLKMDVMFLKFTEDLDNLTGESSSASDNSELERYVAASGHILMTIAPSAEKPISPYVVRFSQAIGVCVRNTFSICCLKWADVDRVYIEVVKADLQWFFVLDFNDQAMNRFVEHQMLSTFKEFWGDYHRHFKMSNHGRIRLLDRRNLTIIAASQSRFYNDIMSLLSKEGSQSSVWSCYEKHTFDSGRSCRRP</sequence>
<reference evidence="1" key="1">
    <citation type="submission" date="2023-03" db="UniProtKB">
        <authorList>
            <consortium name="EnsemblPlants"/>
        </authorList>
    </citation>
    <scope>IDENTIFICATION</scope>
</reference>
<proteinExistence type="predicted"/>
<dbReference type="EnsemblPlants" id="MELO3C033376.2.1">
    <property type="protein sequence ID" value="MELO3C033376.2.1"/>
    <property type="gene ID" value="MELO3C033376.2"/>
</dbReference>
<name>A0A9I9EG80_CUCME</name>
<evidence type="ECO:0008006" key="2">
    <source>
        <dbReference type="Google" id="ProtNLM"/>
    </source>
</evidence>
<evidence type="ECO:0000313" key="1">
    <source>
        <dbReference type="EnsemblPlants" id="MELO3C033376.2.1"/>
    </source>
</evidence>
<organism evidence="1">
    <name type="scientific">Cucumis melo</name>
    <name type="common">Muskmelon</name>
    <dbReference type="NCBI Taxonomy" id="3656"/>
    <lineage>
        <taxon>Eukaryota</taxon>
        <taxon>Viridiplantae</taxon>
        <taxon>Streptophyta</taxon>
        <taxon>Embryophyta</taxon>
        <taxon>Tracheophyta</taxon>
        <taxon>Spermatophyta</taxon>
        <taxon>Magnoliopsida</taxon>
        <taxon>eudicotyledons</taxon>
        <taxon>Gunneridae</taxon>
        <taxon>Pentapetalae</taxon>
        <taxon>rosids</taxon>
        <taxon>fabids</taxon>
        <taxon>Cucurbitales</taxon>
        <taxon>Cucurbitaceae</taxon>
        <taxon>Benincaseae</taxon>
        <taxon>Cucumis</taxon>
    </lineage>
</organism>
<dbReference type="Gramene" id="MELO3C033376.2.1">
    <property type="protein sequence ID" value="MELO3C033376.2.1"/>
    <property type="gene ID" value="MELO3C033376.2"/>
</dbReference>
<accession>A0A9I9EG80</accession>
<dbReference type="AlphaFoldDB" id="A0A9I9EG80"/>
<protein>
    <recommendedName>
        <fullName evidence="2">CACTA en-spm transposon protein</fullName>
    </recommendedName>
</protein>